<keyword evidence="1" id="KW-0732">Signal</keyword>
<dbReference type="EMBL" id="MASI01000003">
    <property type="protein sequence ID" value="ODA67607.1"/>
    <property type="molecule type" value="Genomic_DNA"/>
</dbReference>
<evidence type="ECO:0000256" key="1">
    <source>
        <dbReference type="SAM" id="SignalP"/>
    </source>
</evidence>
<organism evidence="2 3">
    <name type="scientific">Methyloligella halotolerans</name>
    <dbReference type="NCBI Taxonomy" id="1177755"/>
    <lineage>
        <taxon>Bacteria</taxon>
        <taxon>Pseudomonadati</taxon>
        <taxon>Pseudomonadota</taxon>
        <taxon>Alphaproteobacteria</taxon>
        <taxon>Hyphomicrobiales</taxon>
        <taxon>Hyphomicrobiaceae</taxon>
        <taxon>Methyloligella</taxon>
    </lineage>
</organism>
<reference evidence="2 3" key="1">
    <citation type="submission" date="2016-07" db="EMBL/GenBank/DDBJ databases">
        <title>Draft genome sequence of Methyloligella halotolerans C2T (VKM B-2706T=CCUG 61687T=DSM 25045T), a halotolerant polyhydroxybutyrate accumulating methylotroph.</title>
        <authorList>
            <person name="Vasilenko O.V."/>
            <person name="Doronina N.V."/>
            <person name="Poroshina M.N."/>
            <person name="Tarlachkov S.V."/>
            <person name="Trotsenko Y.A."/>
        </authorList>
    </citation>
    <scope>NUCLEOTIDE SEQUENCE [LARGE SCALE GENOMIC DNA]</scope>
    <source>
        <strain evidence="2 3">VKM B-2706</strain>
    </source>
</reference>
<dbReference type="STRING" id="1177755.A7A08_01641"/>
<name>A0A1E2RZE4_9HYPH</name>
<sequence>MLKPILAAIGLTVAGAMATTAATADSTTIRVTPAVQSGPVSAEVTPVKHWRHDDDWRYSRHHRHHDRWDHDRRRHAYYDHHYRRPPPGWRSYRYQPYGWRDRGCLAIGPVWYCP</sequence>
<dbReference type="RefSeq" id="WP_141693900.1">
    <property type="nucleotide sequence ID" value="NZ_MASI01000003.1"/>
</dbReference>
<protein>
    <submittedName>
        <fullName evidence="2">Uncharacterized protein</fullName>
    </submittedName>
</protein>
<keyword evidence="3" id="KW-1185">Reference proteome</keyword>
<feature type="chain" id="PRO_5009116556" evidence="1">
    <location>
        <begin position="19"/>
        <end position="114"/>
    </location>
</feature>
<evidence type="ECO:0000313" key="2">
    <source>
        <dbReference type="EMBL" id="ODA67607.1"/>
    </source>
</evidence>
<evidence type="ECO:0000313" key="3">
    <source>
        <dbReference type="Proteomes" id="UP000095087"/>
    </source>
</evidence>
<comment type="caution">
    <text evidence="2">The sequence shown here is derived from an EMBL/GenBank/DDBJ whole genome shotgun (WGS) entry which is preliminary data.</text>
</comment>
<dbReference type="Proteomes" id="UP000095087">
    <property type="component" value="Unassembled WGS sequence"/>
</dbReference>
<dbReference type="AlphaFoldDB" id="A0A1E2RZE4"/>
<gene>
    <name evidence="2" type="ORF">A7A08_01641</name>
</gene>
<feature type="signal peptide" evidence="1">
    <location>
        <begin position="1"/>
        <end position="18"/>
    </location>
</feature>
<proteinExistence type="predicted"/>
<accession>A0A1E2RZE4</accession>